<feature type="transmembrane region" description="Helical" evidence="14">
    <location>
        <begin position="264"/>
        <end position="287"/>
    </location>
</feature>
<evidence type="ECO:0000256" key="8">
    <source>
        <dbReference type="ARBA" id="ARBA00022989"/>
    </source>
</evidence>
<evidence type="ECO:0000256" key="2">
    <source>
        <dbReference type="ARBA" id="ARBA00022562"/>
    </source>
</evidence>
<evidence type="ECO:0000256" key="10">
    <source>
        <dbReference type="ARBA" id="ARBA00023136"/>
    </source>
</evidence>
<dbReference type="Pfam" id="PF01528">
    <property type="entry name" value="Herpes_glycop"/>
    <property type="match status" value="1"/>
</dbReference>
<keyword evidence="10 14" id="KW-0472">Membrane</keyword>
<feature type="transmembrane region" description="Helical" evidence="14">
    <location>
        <begin position="33"/>
        <end position="56"/>
    </location>
</feature>
<keyword evidence="11" id="KW-1015">Disulfide bond</keyword>
<feature type="transmembrane region" description="Helical" evidence="14">
    <location>
        <begin position="294"/>
        <end position="320"/>
    </location>
</feature>
<evidence type="ECO:0000256" key="3">
    <source>
        <dbReference type="ARBA" id="ARBA00022692"/>
    </source>
</evidence>
<evidence type="ECO:0000313" key="21">
    <source>
        <dbReference type="Proteomes" id="UP000118449"/>
    </source>
</evidence>
<evidence type="ECO:0000313" key="16">
    <source>
        <dbReference type="EMBL" id="AII81305.1"/>
    </source>
</evidence>
<feature type="transmembrane region" description="Helical" evidence="14">
    <location>
        <begin position="185"/>
        <end position="207"/>
    </location>
</feature>
<keyword evidence="12" id="KW-0325">Glycoprotein</keyword>
<dbReference type="InterPro" id="IPR000785">
    <property type="entry name" value="Herpes_glycop_M"/>
</dbReference>
<keyword evidence="8 14" id="KW-1133">Transmembrane helix</keyword>
<dbReference type="EMBL" id="KF644575">
    <property type="protein sequence ID" value="AII81385.1"/>
    <property type="molecule type" value="Genomic_DNA"/>
</dbReference>
<keyword evidence="6" id="KW-1043">Host membrane</keyword>
<keyword evidence="2" id="KW-1048">Host nucleus</keyword>
<comment type="function">
    <text evidence="1">Envelope glycoprotein important for virion assembly and egress. Plays a role in the correct incorporation of gH-gL into virion membrane. Directs the glycoprotein N (gN) to the host trans-Golgi network.</text>
</comment>
<dbReference type="Proteomes" id="UP000118449">
    <property type="component" value="Segment"/>
</dbReference>
<feature type="transmembrane region" description="Helical" evidence="14">
    <location>
        <begin position="105"/>
        <end position="127"/>
    </location>
</feature>
<feature type="transmembrane region" description="Helical" evidence="14">
    <location>
        <begin position="340"/>
        <end position="358"/>
    </location>
</feature>
<sequence length="450" mass="49251">MARRGAAVAEEPLLPSSGIVGTGPIEGINWRTWLVQVFCFALTTSVLFITLVTASLPQTGYPCFYGSLVDYTQKNHSVVEGVWMRQIAGGVAPTLFLETTSLVAFLYYTTLVLVAISFYLIISAVLVRRYARGKECTAVAGCTRPTTTLIASHVTLVLGTLATWLLQVVILLLSHKQAVLGAAVYVVHFVSLVFFCMSFSGLGTASAQYSSNLRILKTNLPALHKMAGPGRAVMTNLGMGMLGISLPILSLMLGIILANSFHITLWQTVTVAVGVFVALGLMFLIIVELIVSHYVHVLVGPALAVLVASSTLAVATHSYFVHFHAMVSVQAPNLATASKAIVGIMAVISIIMLVVRLVRAIMFHKKRNTEFYGRVKTVSSKARRYVNKVRGPRRNPQPLNVAESRGMLLAEDSETDAEEPIYDVVSEEFETEYYDDPQRVPERSHRREYR</sequence>
<dbReference type="EMBL" id="KF644573">
    <property type="protein sequence ID" value="AII81226.1"/>
    <property type="molecule type" value="Genomic_DNA"/>
</dbReference>
<evidence type="ECO:0000313" key="20">
    <source>
        <dbReference type="Proteomes" id="UP000106683"/>
    </source>
</evidence>
<evidence type="ECO:0000313" key="15">
    <source>
        <dbReference type="EMBL" id="AII81226.1"/>
    </source>
</evidence>
<evidence type="ECO:0000313" key="19">
    <source>
        <dbReference type="Proteomes" id="UP000102843"/>
    </source>
</evidence>
<organism evidence="15 20">
    <name type="scientific">Equid alphaherpesvirus 1</name>
    <name type="common">Equine herpesvirus 1</name>
    <dbReference type="NCBI Taxonomy" id="10326"/>
    <lineage>
        <taxon>Viruses</taxon>
        <taxon>Duplodnaviria</taxon>
        <taxon>Heunggongvirae</taxon>
        <taxon>Peploviricota</taxon>
        <taxon>Herviviricetes</taxon>
        <taxon>Herpesvirales</taxon>
        <taxon>Orthoherpesviridae</taxon>
        <taxon>Alphaherpesvirinae</taxon>
        <taxon>Varicellovirus</taxon>
        <taxon>Varicellovirus equidalpha1</taxon>
    </lineage>
</organism>
<evidence type="ECO:0000313" key="18">
    <source>
        <dbReference type="EMBL" id="AII81783.1"/>
    </source>
</evidence>
<feature type="transmembrane region" description="Helical" evidence="14">
    <location>
        <begin position="233"/>
        <end position="258"/>
    </location>
</feature>
<accession>A0A076JYI1</accession>
<evidence type="ECO:0000256" key="7">
    <source>
        <dbReference type="ARBA" id="ARBA00022879"/>
    </source>
</evidence>
<evidence type="ECO:0000256" key="6">
    <source>
        <dbReference type="ARBA" id="ARBA00022870"/>
    </source>
</evidence>
<evidence type="ECO:0000313" key="17">
    <source>
        <dbReference type="EMBL" id="AII81385.1"/>
    </source>
</evidence>
<feature type="compositionally biased region" description="Basic and acidic residues" evidence="13">
    <location>
        <begin position="436"/>
        <end position="450"/>
    </location>
</feature>
<evidence type="ECO:0000256" key="13">
    <source>
        <dbReference type="SAM" id="MobiDB-lite"/>
    </source>
</evidence>
<keyword evidence="4" id="KW-1040">Host Golgi apparatus</keyword>
<feature type="region of interest" description="Disordered" evidence="13">
    <location>
        <begin position="430"/>
        <end position="450"/>
    </location>
</feature>
<feature type="transmembrane region" description="Helical" evidence="14">
    <location>
        <begin position="148"/>
        <end position="173"/>
    </location>
</feature>
<evidence type="ECO:0000256" key="11">
    <source>
        <dbReference type="ARBA" id="ARBA00023157"/>
    </source>
</evidence>
<keyword evidence="3 14" id="KW-0812">Transmembrane</keyword>
<proteinExistence type="inferred from homology"/>
<dbReference type="EMBL" id="KF644580">
    <property type="protein sequence ID" value="AII81783.1"/>
    <property type="molecule type" value="Genomic_DNA"/>
</dbReference>
<dbReference type="Proteomes" id="UP000106683">
    <property type="component" value="Segment"/>
</dbReference>
<dbReference type="HAMAP" id="MF_04035">
    <property type="entry name" value="HSV_GM"/>
    <property type="match status" value="1"/>
</dbReference>
<dbReference type="PRINTS" id="PR00333">
    <property type="entry name" value="HSVINTEGRLMP"/>
</dbReference>
<evidence type="ECO:0000256" key="1">
    <source>
        <dbReference type="ARBA" id="ARBA00003017"/>
    </source>
</evidence>
<dbReference type="Proteomes" id="UP000145961">
    <property type="component" value="Segment"/>
</dbReference>
<dbReference type="GO" id="GO:0019031">
    <property type="term" value="C:viral envelope"/>
    <property type="evidence" value="ECO:0007669"/>
    <property type="project" value="UniProtKB-KW"/>
</dbReference>
<keyword evidence="9" id="KW-1039">Host endosome</keyword>
<evidence type="ECO:0000256" key="5">
    <source>
        <dbReference type="ARBA" id="ARBA00022844"/>
    </source>
</evidence>
<evidence type="ECO:0000256" key="4">
    <source>
        <dbReference type="ARBA" id="ARBA00022812"/>
    </source>
</evidence>
<reference evidence="18 21" key="1">
    <citation type="journal article" date="1985" name="J. Am. Vet. Med. Assoc.">
        <title>Equine herpesvirus type 1 abortion in an onager and suspected herpesvirus myelitis in a zebra.</title>
        <authorList>
            <person name="Fukushi H."/>
            <person name="Guo X."/>
            <person name="Kimura T."/>
        </authorList>
    </citation>
    <scope>NUCLEOTIDE SEQUENCE [LARGE SCALE GENOMIC DNA]</scope>
    <source>
        <strain evidence="18">T-529 10/84</strain>
    </source>
</reference>
<protein>
    <submittedName>
        <fullName evidence="15">Membrane protein</fullName>
    </submittedName>
</protein>
<evidence type="ECO:0000256" key="14">
    <source>
        <dbReference type="SAM" id="Phobius"/>
    </source>
</evidence>
<reference evidence="19 20" key="2">
    <citation type="journal article" date="2014" name="J. Vet. Med. Sci.">
        <title>Full Genome Sequences of Zebra-Borne Equine Herpesvirus Type 1 Isolated from Zebra, Onager and Thomson's Gazelle.</title>
        <authorList>
            <person name="Guo X."/>
            <person name="Izume S."/>
            <person name="Okada A."/>
            <person name="Ohya K."/>
            <person name="Kimura T."/>
            <person name="Fukushi H."/>
        </authorList>
    </citation>
    <scope>NUCLEOTIDE SEQUENCE [LARGE SCALE GENOMIC DNA]</scope>
    <source>
        <strain evidence="17">94-137</strain>
        <strain evidence="18">T-529 10/84</strain>
        <strain evidence="16">T-616</strain>
        <strain evidence="15">T616 delta71</strain>
    </source>
</reference>
<name>A0A076JYI1_9ALPH</name>
<keyword evidence="7" id="KW-0261">Viral envelope protein</keyword>
<evidence type="ECO:0000256" key="12">
    <source>
        <dbReference type="ARBA" id="ARBA00023180"/>
    </source>
</evidence>
<evidence type="ECO:0000256" key="9">
    <source>
        <dbReference type="ARBA" id="ARBA00023046"/>
    </source>
</evidence>
<dbReference type="EMBL" id="KF644574">
    <property type="protein sequence ID" value="AII81305.1"/>
    <property type="molecule type" value="Genomic_DNA"/>
</dbReference>
<keyword evidence="5" id="KW-0946">Virion</keyword>
<dbReference type="Proteomes" id="UP000102843">
    <property type="component" value="Segment"/>
</dbReference>